<evidence type="ECO:0000256" key="1">
    <source>
        <dbReference type="SAM" id="Phobius"/>
    </source>
</evidence>
<keyword evidence="1" id="KW-0812">Transmembrane</keyword>
<protein>
    <submittedName>
        <fullName evidence="3">G_PROTEIN_RECEP_F2_4 domain-containing protein</fullName>
    </submittedName>
</protein>
<feature type="transmembrane region" description="Helical" evidence="1">
    <location>
        <begin position="168"/>
        <end position="189"/>
    </location>
</feature>
<dbReference type="WBParaSite" id="Hba_01237">
    <property type="protein sequence ID" value="Hba_01237"/>
    <property type="gene ID" value="Hba_01237"/>
</dbReference>
<organism evidence="2 3">
    <name type="scientific">Heterorhabditis bacteriophora</name>
    <name type="common">Entomopathogenic nematode worm</name>
    <dbReference type="NCBI Taxonomy" id="37862"/>
    <lineage>
        <taxon>Eukaryota</taxon>
        <taxon>Metazoa</taxon>
        <taxon>Ecdysozoa</taxon>
        <taxon>Nematoda</taxon>
        <taxon>Chromadorea</taxon>
        <taxon>Rhabditida</taxon>
        <taxon>Rhabditina</taxon>
        <taxon>Rhabditomorpha</taxon>
        <taxon>Strongyloidea</taxon>
        <taxon>Heterorhabditidae</taxon>
        <taxon>Heterorhabditis</taxon>
    </lineage>
</organism>
<keyword evidence="1" id="KW-0472">Membrane</keyword>
<dbReference type="InterPro" id="IPR019429">
    <property type="entry name" value="7TM_GPCR_serpentine_rcpt_Sri"/>
</dbReference>
<proteinExistence type="predicted"/>
<dbReference type="Pfam" id="PF10327">
    <property type="entry name" value="7TM_GPCR_Sri"/>
    <property type="match status" value="1"/>
</dbReference>
<dbReference type="Proteomes" id="UP000095283">
    <property type="component" value="Unplaced"/>
</dbReference>
<accession>A0A1I7W9A6</accession>
<evidence type="ECO:0000313" key="2">
    <source>
        <dbReference type="Proteomes" id="UP000095283"/>
    </source>
</evidence>
<feature type="transmembrane region" description="Helical" evidence="1">
    <location>
        <begin position="104"/>
        <end position="122"/>
    </location>
</feature>
<dbReference type="AlphaFoldDB" id="A0A1I7W9A6"/>
<feature type="transmembrane region" description="Helical" evidence="1">
    <location>
        <begin position="64"/>
        <end position="84"/>
    </location>
</feature>
<feature type="transmembrane region" description="Helical" evidence="1">
    <location>
        <begin position="137"/>
        <end position="156"/>
    </location>
</feature>
<name>A0A1I7W9A6_HETBA</name>
<keyword evidence="2" id="KW-1185">Reference proteome</keyword>
<dbReference type="InterPro" id="IPR019422">
    <property type="entry name" value="7TM_GPCR_serpentine_rcpt_Srh"/>
</dbReference>
<evidence type="ECO:0000313" key="3">
    <source>
        <dbReference type="WBParaSite" id="Hba_01237"/>
    </source>
</evidence>
<keyword evidence="1" id="KW-1133">Transmembrane helix</keyword>
<dbReference type="Pfam" id="PF10318">
    <property type="entry name" value="7TM_GPCR_Srh"/>
    <property type="match status" value="1"/>
</dbReference>
<reference evidence="3" key="1">
    <citation type="submission" date="2016-11" db="UniProtKB">
        <authorList>
            <consortium name="WormBaseParasite"/>
        </authorList>
    </citation>
    <scope>IDENTIFICATION</scope>
</reference>
<feature type="transmembrane region" description="Helical" evidence="1">
    <location>
        <begin position="12"/>
        <end position="37"/>
    </location>
</feature>
<sequence length="257" mass="29778">MDNFTLFDSHNDALLLFYNINTPICILLNLLAIYLIVLKSSLEMGAYRWYLLHYQIWVSAHDIFQIYTGLLWALSVSTIALFFYRHQCIVEEQYKMSRKNVISCILLLLFVLTSLHVISFQLSEVDPSLWPELLRKVTIPFMLLFVPSLIIRIRVFDGHLGLQILNDILTMMISTYGPVATIFLVFFNYPYREFLSGKLKEFSNCKCVCYCYCVRGTKGDVGWLTHSPPISLIAPGSVLYTTHSRMLHIRIKTLNDL</sequence>